<dbReference type="GO" id="GO:0006730">
    <property type="term" value="P:one-carbon metabolic process"/>
    <property type="evidence" value="ECO:0007669"/>
    <property type="project" value="TreeGrafter"/>
</dbReference>
<dbReference type="OrthoDB" id="5978072at2759"/>
<dbReference type="Gene3D" id="3.10.200.10">
    <property type="entry name" value="Alpha carbonic anhydrase"/>
    <property type="match status" value="1"/>
</dbReference>
<dbReference type="InterPro" id="IPR023561">
    <property type="entry name" value="Carbonic_anhydrase_a-class"/>
</dbReference>
<dbReference type="GO" id="GO:0008270">
    <property type="term" value="F:zinc ion binding"/>
    <property type="evidence" value="ECO:0007669"/>
    <property type="project" value="InterPro"/>
</dbReference>
<evidence type="ECO:0000313" key="3">
    <source>
        <dbReference type="EMBL" id="KAG8223801.1"/>
    </source>
</evidence>
<evidence type="ECO:0000259" key="2">
    <source>
        <dbReference type="PROSITE" id="PS51144"/>
    </source>
</evidence>
<dbReference type="SMART" id="SM01057">
    <property type="entry name" value="Carb_anhydrase"/>
    <property type="match status" value="1"/>
</dbReference>
<dbReference type="InterPro" id="IPR001148">
    <property type="entry name" value="CA_dom"/>
</dbReference>
<reference evidence="3" key="2">
    <citation type="submission" date="2017-10" db="EMBL/GenBank/DDBJ databases">
        <title>Ladona fulva Genome sequencing and assembly.</title>
        <authorList>
            <person name="Murali S."/>
            <person name="Richards S."/>
            <person name="Bandaranaike D."/>
            <person name="Bellair M."/>
            <person name="Blankenburg K."/>
            <person name="Chao H."/>
            <person name="Dinh H."/>
            <person name="Doddapaneni H."/>
            <person name="Dugan-Rocha S."/>
            <person name="Elkadiri S."/>
            <person name="Gnanaolivu R."/>
            <person name="Hernandez B."/>
            <person name="Skinner E."/>
            <person name="Javaid M."/>
            <person name="Lee S."/>
            <person name="Li M."/>
            <person name="Ming W."/>
            <person name="Munidasa M."/>
            <person name="Muniz J."/>
            <person name="Nguyen L."/>
            <person name="Hughes D."/>
            <person name="Osuji N."/>
            <person name="Pu L.-L."/>
            <person name="Puazo M."/>
            <person name="Qu C."/>
            <person name="Quiroz J."/>
            <person name="Raj R."/>
            <person name="Weissenberger G."/>
            <person name="Xin Y."/>
            <person name="Zou X."/>
            <person name="Han Y."/>
            <person name="Worley K."/>
            <person name="Muzny D."/>
            <person name="Gibbs R."/>
        </authorList>
    </citation>
    <scope>NUCLEOTIDE SEQUENCE</scope>
    <source>
        <strain evidence="3">Sampled in the wild</strain>
    </source>
</reference>
<reference evidence="3" key="1">
    <citation type="submission" date="2013-04" db="EMBL/GenBank/DDBJ databases">
        <authorList>
            <person name="Qu J."/>
            <person name="Murali S.C."/>
            <person name="Bandaranaike D."/>
            <person name="Bellair M."/>
            <person name="Blankenburg K."/>
            <person name="Chao H."/>
            <person name="Dinh H."/>
            <person name="Doddapaneni H."/>
            <person name="Downs B."/>
            <person name="Dugan-Rocha S."/>
            <person name="Elkadiri S."/>
            <person name="Gnanaolivu R.D."/>
            <person name="Hernandez B."/>
            <person name="Javaid M."/>
            <person name="Jayaseelan J.C."/>
            <person name="Lee S."/>
            <person name="Li M."/>
            <person name="Ming W."/>
            <person name="Munidasa M."/>
            <person name="Muniz J."/>
            <person name="Nguyen L."/>
            <person name="Ongeri F."/>
            <person name="Osuji N."/>
            <person name="Pu L.-L."/>
            <person name="Puazo M."/>
            <person name="Qu C."/>
            <person name="Quiroz J."/>
            <person name="Raj R."/>
            <person name="Weissenberger G."/>
            <person name="Xin Y."/>
            <person name="Zou X."/>
            <person name="Han Y."/>
            <person name="Richards S."/>
            <person name="Worley K."/>
            <person name="Muzny D."/>
            <person name="Gibbs R."/>
        </authorList>
    </citation>
    <scope>NUCLEOTIDE SEQUENCE</scope>
    <source>
        <strain evidence="3">Sampled in the wild</strain>
    </source>
</reference>
<dbReference type="InterPro" id="IPR036398">
    <property type="entry name" value="CA_dom_sf"/>
</dbReference>
<organism evidence="3 4">
    <name type="scientific">Ladona fulva</name>
    <name type="common">Scarce chaser dragonfly</name>
    <name type="synonym">Libellula fulva</name>
    <dbReference type="NCBI Taxonomy" id="123851"/>
    <lineage>
        <taxon>Eukaryota</taxon>
        <taxon>Metazoa</taxon>
        <taxon>Ecdysozoa</taxon>
        <taxon>Arthropoda</taxon>
        <taxon>Hexapoda</taxon>
        <taxon>Insecta</taxon>
        <taxon>Pterygota</taxon>
        <taxon>Palaeoptera</taxon>
        <taxon>Odonata</taxon>
        <taxon>Epiprocta</taxon>
        <taxon>Anisoptera</taxon>
        <taxon>Libelluloidea</taxon>
        <taxon>Libellulidae</taxon>
        <taxon>Ladona</taxon>
    </lineage>
</organism>
<gene>
    <name evidence="3" type="ORF">J437_LFUL001522</name>
</gene>
<feature type="domain" description="Alpha-carbonic anhydrase" evidence="2">
    <location>
        <begin position="2"/>
        <end position="139"/>
    </location>
</feature>
<comment type="caution">
    <text evidence="3">The sequence shown here is derived from an EMBL/GenBank/DDBJ whole genome shotgun (WGS) entry which is preliminary data.</text>
</comment>
<dbReference type="PANTHER" id="PTHR18952">
    <property type="entry name" value="CARBONIC ANHYDRASE"/>
    <property type="match status" value="1"/>
</dbReference>
<protein>
    <recommendedName>
        <fullName evidence="2">Alpha-carbonic anhydrase domain-containing protein</fullName>
    </recommendedName>
</protein>
<accession>A0A8K0JW71</accession>
<dbReference type="GO" id="GO:0004089">
    <property type="term" value="F:carbonate dehydratase activity"/>
    <property type="evidence" value="ECO:0007669"/>
    <property type="project" value="InterPro"/>
</dbReference>
<dbReference type="PROSITE" id="PS51144">
    <property type="entry name" value="ALPHA_CA_2"/>
    <property type="match status" value="1"/>
</dbReference>
<sequence>MCKWFVPRKGPAFWGLINPEWSLCNKGRRQSPVNLEPSRLLYDPNLRLLHIDNAAVISYPPYLPSLLHHSLCAPQIHGSIANTGHSVVFTVDNTTTRHVNITGGPLSYRYQFHEIHIHFGLMNDAGSEHTVNGYAFPAE</sequence>
<feature type="non-terminal residue" evidence="3">
    <location>
        <position position="1"/>
    </location>
</feature>
<dbReference type="AlphaFoldDB" id="A0A8K0JW71"/>
<dbReference type="EMBL" id="KZ308173">
    <property type="protein sequence ID" value="KAG8223801.1"/>
    <property type="molecule type" value="Genomic_DNA"/>
</dbReference>
<dbReference type="Proteomes" id="UP000792457">
    <property type="component" value="Unassembled WGS sequence"/>
</dbReference>
<dbReference type="Pfam" id="PF00194">
    <property type="entry name" value="Carb_anhydrase"/>
    <property type="match status" value="1"/>
</dbReference>
<keyword evidence="4" id="KW-1185">Reference proteome</keyword>
<dbReference type="PANTHER" id="PTHR18952:SF208">
    <property type="entry name" value="CARBONIC ANHYDRASE XA-RELATED"/>
    <property type="match status" value="1"/>
</dbReference>
<evidence type="ECO:0000256" key="1">
    <source>
        <dbReference type="ARBA" id="ARBA00010718"/>
    </source>
</evidence>
<proteinExistence type="inferred from homology"/>
<dbReference type="SUPFAM" id="SSF51069">
    <property type="entry name" value="Carbonic anhydrase"/>
    <property type="match status" value="1"/>
</dbReference>
<comment type="similarity">
    <text evidence="1">Belongs to the alpha-carbonic anhydrase family.</text>
</comment>
<evidence type="ECO:0000313" key="4">
    <source>
        <dbReference type="Proteomes" id="UP000792457"/>
    </source>
</evidence>
<name>A0A8K0JW71_LADFU</name>